<name>A0A7G9L528_9SPHN</name>
<dbReference type="Proteomes" id="UP000515861">
    <property type="component" value="Chromosome"/>
</dbReference>
<feature type="chain" id="PRO_5028914385" evidence="1">
    <location>
        <begin position="21"/>
        <end position="74"/>
    </location>
</feature>
<proteinExistence type="predicted"/>
<dbReference type="EMBL" id="CP060697">
    <property type="protein sequence ID" value="QNM83727.1"/>
    <property type="molecule type" value="Genomic_DNA"/>
</dbReference>
<sequence length="74" mass="8008">MTRMVTILFLGLAVASPALAQAPQAPPGALYCLKMEPITGTRIGSIMCQTREQWYADEIDLDAVWAEDGVKIIG</sequence>
<feature type="signal peptide" evidence="1">
    <location>
        <begin position="1"/>
        <end position="20"/>
    </location>
</feature>
<reference evidence="2 3" key="1">
    <citation type="submission" date="2020-08" db="EMBL/GenBank/DDBJ databases">
        <title>Sphingomonas sp. sand1-3 16S ribosomal RNA gene Genome sequencing and assembly.</title>
        <authorList>
            <person name="Kang M."/>
        </authorList>
    </citation>
    <scope>NUCLEOTIDE SEQUENCE [LARGE SCALE GENOMIC DNA]</scope>
    <source>
        <strain evidence="3">sand1-3</strain>
    </source>
</reference>
<evidence type="ECO:0000313" key="3">
    <source>
        <dbReference type="Proteomes" id="UP000515861"/>
    </source>
</evidence>
<dbReference type="RefSeq" id="WP_187480681.1">
    <property type="nucleotide sequence ID" value="NZ_CP060697.1"/>
</dbReference>
<dbReference type="KEGG" id="ssau:H8M03_05235"/>
<dbReference type="AlphaFoldDB" id="A0A7G9L528"/>
<evidence type="ECO:0000256" key="1">
    <source>
        <dbReference type="SAM" id="SignalP"/>
    </source>
</evidence>
<keyword evidence="1" id="KW-0732">Signal</keyword>
<evidence type="ECO:0000313" key="2">
    <source>
        <dbReference type="EMBL" id="QNM83727.1"/>
    </source>
</evidence>
<protein>
    <submittedName>
        <fullName evidence="2">Uncharacterized protein</fullName>
    </submittedName>
</protein>
<keyword evidence="3" id="KW-1185">Reference proteome</keyword>
<organism evidence="2 3">
    <name type="scientific">Sphingomonas sabuli</name>
    <dbReference type="NCBI Taxonomy" id="2764186"/>
    <lineage>
        <taxon>Bacteria</taxon>
        <taxon>Pseudomonadati</taxon>
        <taxon>Pseudomonadota</taxon>
        <taxon>Alphaproteobacteria</taxon>
        <taxon>Sphingomonadales</taxon>
        <taxon>Sphingomonadaceae</taxon>
        <taxon>Sphingomonas</taxon>
    </lineage>
</organism>
<accession>A0A7G9L528</accession>
<gene>
    <name evidence="2" type="ORF">H8M03_05235</name>
</gene>